<dbReference type="InterPro" id="IPR024130">
    <property type="entry name" value="DAP1/DAPL1"/>
</dbReference>
<dbReference type="GO" id="GO:0070513">
    <property type="term" value="F:death domain binding"/>
    <property type="evidence" value="ECO:0007669"/>
    <property type="project" value="TreeGrafter"/>
</dbReference>
<feature type="compositionally biased region" description="Basic and acidic residues" evidence="1">
    <location>
        <begin position="35"/>
        <end position="48"/>
    </location>
</feature>
<dbReference type="Proteomes" id="UP000038040">
    <property type="component" value="Unplaced"/>
</dbReference>
<dbReference type="GO" id="GO:0034198">
    <property type="term" value="P:cellular response to amino acid starvation"/>
    <property type="evidence" value="ECO:0007669"/>
    <property type="project" value="TreeGrafter"/>
</dbReference>
<sequence>MDVNEQQQQDVAMKTGHAPAEKIAGGVRIVKKSRHDSDSKNTNNEEKTNANIQSDSTDIAEYKESTNILANTGLAAQTNKDYPPEAIRAYHEKPIPQHQKLPPRSVNHILFQPTKQ</sequence>
<protein>
    <submittedName>
        <fullName evidence="5">Death-associated protein 1</fullName>
    </submittedName>
</protein>
<evidence type="ECO:0000313" key="2">
    <source>
        <dbReference type="EMBL" id="VDN59887.1"/>
    </source>
</evidence>
<dbReference type="GO" id="GO:0010507">
    <property type="term" value="P:negative regulation of autophagy"/>
    <property type="evidence" value="ECO:0007669"/>
    <property type="project" value="TreeGrafter"/>
</dbReference>
<feature type="compositionally biased region" description="Polar residues" evidence="1">
    <location>
        <begin position="1"/>
        <end position="10"/>
    </location>
</feature>
<dbReference type="GO" id="GO:0097190">
    <property type="term" value="P:apoptotic signaling pathway"/>
    <property type="evidence" value="ECO:0007669"/>
    <property type="project" value="TreeGrafter"/>
</dbReference>
<proteinExistence type="predicted"/>
<evidence type="ECO:0000313" key="4">
    <source>
        <dbReference type="Proteomes" id="UP000274756"/>
    </source>
</evidence>
<evidence type="ECO:0000313" key="3">
    <source>
        <dbReference type="Proteomes" id="UP000038040"/>
    </source>
</evidence>
<dbReference type="OrthoDB" id="5973225at2759"/>
<name>A0A0N4UHT4_DRAME</name>
<reference evidence="5" key="1">
    <citation type="submission" date="2017-02" db="UniProtKB">
        <authorList>
            <consortium name="WormBaseParasite"/>
        </authorList>
    </citation>
    <scope>IDENTIFICATION</scope>
</reference>
<evidence type="ECO:0000256" key="1">
    <source>
        <dbReference type="SAM" id="MobiDB-lite"/>
    </source>
</evidence>
<keyword evidence="4" id="KW-1185">Reference proteome</keyword>
<feature type="region of interest" description="Disordered" evidence="1">
    <location>
        <begin position="1"/>
        <end position="57"/>
    </location>
</feature>
<dbReference type="WBParaSite" id="DME_0000713001-mRNA-1">
    <property type="protein sequence ID" value="DME_0000713001-mRNA-1"/>
    <property type="gene ID" value="DME_0000713001"/>
</dbReference>
<dbReference type="AlphaFoldDB" id="A0A0N4UHT4"/>
<organism evidence="3 5">
    <name type="scientific">Dracunculus medinensis</name>
    <name type="common">Guinea worm</name>
    <dbReference type="NCBI Taxonomy" id="318479"/>
    <lineage>
        <taxon>Eukaryota</taxon>
        <taxon>Metazoa</taxon>
        <taxon>Ecdysozoa</taxon>
        <taxon>Nematoda</taxon>
        <taxon>Chromadorea</taxon>
        <taxon>Rhabditida</taxon>
        <taxon>Spirurina</taxon>
        <taxon>Dracunculoidea</taxon>
        <taxon>Dracunculidae</taxon>
        <taxon>Dracunculus</taxon>
    </lineage>
</organism>
<dbReference type="PANTHER" id="PTHR13177">
    <property type="entry name" value="DEATH-ASSOCIATED PROTEIN 1"/>
    <property type="match status" value="1"/>
</dbReference>
<reference evidence="2 4" key="2">
    <citation type="submission" date="2018-11" db="EMBL/GenBank/DDBJ databases">
        <authorList>
            <consortium name="Pathogen Informatics"/>
        </authorList>
    </citation>
    <scope>NUCLEOTIDE SEQUENCE [LARGE SCALE GENOMIC DNA]</scope>
</reference>
<dbReference type="PANTHER" id="PTHR13177:SF4">
    <property type="entry name" value="GEO09647P1"/>
    <property type="match status" value="1"/>
</dbReference>
<accession>A0A0N4UHT4</accession>
<dbReference type="Proteomes" id="UP000274756">
    <property type="component" value="Unassembled WGS sequence"/>
</dbReference>
<dbReference type="STRING" id="318479.A0A0N4UHT4"/>
<gene>
    <name evidence="2" type="ORF">DME_LOCUS9860</name>
</gene>
<dbReference type="EMBL" id="UYYG01001194">
    <property type="protein sequence ID" value="VDN59887.1"/>
    <property type="molecule type" value="Genomic_DNA"/>
</dbReference>
<feature type="region of interest" description="Disordered" evidence="1">
    <location>
        <begin position="84"/>
        <end position="116"/>
    </location>
</feature>
<dbReference type="Pfam" id="PF15228">
    <property type="entry name" value="DAP"/>
    <property type="match status" value="1"/>
</dbReference>
<evidence type="ECO:0000313" key="5">
    <source>
        <dbReference type="WBParaSite" id="DME_0000713001-mRNA-1"/>
    </source>
</evidence>